<sequence>MLSEIASTEVLDKLKETINKIVSEGDIDSLTTRQIRGKLAETSEFDADLFERVEIKEYIKECIKDAVLEKTNDEKENISENIPMGETENNKDDASKESQEIIDENNEQEDMEEDAEREEENLDDINDEENDENEINIEKDGKSKSPKKKEATSKKNSMTASDKKIERLKNYIRACVRKNDLAGLKKGEQIAKLQKTLEDLGVKGTPTLKKCEAIKRKRDLASELKELEDSGFKDKEDVNVTSDDEKEIQRPTRKKIDLSHLGDPDDD</sequence>
<keyword evidence="4" id="KW-1185">Reference proteome</keyword>
<feature type="compositionally biased region" description="Basic and acidic residues" evidence="1">
    <location>
        <begin position="226"/>
        <end position="238"/>
    </location>
</feature>
<dbReference type="InterPro" id="IPR037647">
    <property type="entry name" value="HIRIP3"/>
</dbReference>
<feature type="region of interest" description="Disordered" evidence="1">
    <location>
        <begin position="69"/>
        <end position="163"/>
    </location>
</feature>
<dbReference type="Proteomes" id="UP000281549">
    <property type="component" value="Unassembled WGS sequence"/>
</dbReference>
<organism evidence="2 4">
    <name type="scientific">Rozella allomycis (strain CSF55)</name>
    <dbReference type="NCBI Taxonomy" id="988480"/>
    <lineage>
        <taxon>Eukaryota</taxon>
        <taxon>Fungi</taxon>
        <taxon>Fungi incertae sedis</taxon>
        <taxon>Cryptomycota</taxon>
        <taxon>Cryptomycota incertae sedis</taxon>
        <taxon>Rozella</taxon>
    </lineage>
</organism>
<protein>
    <recommendedName>
        <fullName evidence="6">DEK C-terminal domain-containing protein</fullName>
    </recommendedName>
</protein>
<feature type="compositionally biased region" description="Basic and acidic residues" evidence="1">
    <location>
        <begin position="247"/>
        <end position="267"/>
    </location>
</feature>
<gene>
    <name evidence="2" type="ORF">O9G_002535</name>
    <name evidence="3" type="ORF">ROZALSC1DRAFT_28109</name>
</gene>
<dbReference type="HOGENOM" id="CLU_1042640_0_0_1"/>
<evidence type="ECO:0008006" key="6">
    <source>
        <dbReference type="Google" id="ProtNLM"/>
    </source>
</evidence>
<dbReference type="PANTHER" id="PTHR15410">
    <property type="entry name" value="HIRA-INTERACTING PROTEIN 3"/>
    <property type="match status" value="1"/>
</dbReference>
<dbReference type="Gene3D" id="1.10.10.60">
    <property type="entry name" value="Homeodomain-like"/>
    <property type="match status" value="1"/>
</dbReference>
<reference evidence="5" key="2">
    <citation type="journal article" date="2018" name="Nat. Microbiol.">
        <title>Leveraging single-cell genomics to expand the fungal tree of life.</title>
        <authorList>
            <person name="Ahrendt S.R."/>
            <person name="Quandt C.A."/>
            <person name="Ciobanu D."/>
            <person name="Clum A."/>
            <person name="Salamov A."/>
            <person name="Andreopoulos B."/>
            <person name="Cheng J.F."/>
            <person name="Woyke T."/>
            <person name="Pelin A."/>
            <person name="Henrissat B."/>
            <person name="Reynolds N.K."/>
            <person name="Benny G.L."/>
            <person name="Smith M.E."/>
            <person name="James T.Y."/>
            <person name="Grigoriev I.V."/>
        </authorList>
    </citation>
    <scope>NUCLEOTIDE SEQUENCE [LARGE SCALE GENOMIC DNA]</scope>
    <source>
        <strain evidence="5">CSF55</strain>
    </source>
</reference>
<dbReference type="OrthoDB" id="552755at2759"/>
<feature type="compositionally biased region" description="Acidic residues" evidence="1">
    <location>
        <begin position="100"/>
        <end position="135"/>
    </location>
</feature>
<evidence type="ECO:0000313" key="4">
    <source>
        <dbReference type="Proteomes" id="UP000030755"/>
    </source>
</evidence>
<reference evidence="3" key="3">
    <citation type="submission" date="2018-08" db="EMBL/GenBank/DDBJ databases">
        <title>Leveraging single-cell genomics to expand the Fungal Tree of Life.</title>
        <authorList>
            <consortium name="DOE Joint Genome Institute"/>
            <person name="Ahrendt S.R."/>
            <person name="Quandt C.A."/>
            <person name="Ciobanu D."/>
            <person name="Clum A."/>
            <person name="Salamov A."/>
            <person name="Andreopoulos B."/>
            <person name="Cheng J.-F."/>
            <person name="Woyke T."/>
            <person name="Pelin A."/>
            <person name="Henrissat B."/>
            <person name="Reynolds N."/>
            <person name="Benny G.L."/>
            <person name="Smith M.E."/>
            <person name="James T.Y."/>
            <person name="Grigoriev I.V."/>
        </authorList>
    </citation>
    <scope>NUCLEOTIDE SEQUENCE</scope>
    <source>
        <strain evidence="3">CSF55</strain>
    </source>
</reference>
<dbReference type="OMA" id="KMSARQS"/>
<evidence type="ECO:0000256" key="1">
    <source>
        <dbReference type="SAM" id="MobiDB-lite"/>
    </source>
</evidence>
<dbReference type="EMBL" id="KE561038">
    <property type="protein sequence ID" value="EPZ33823.1"/>
    <property type="molecule type" value="Genomic_DNA"/>
</dbReference>
<dbReference type="AlphaFoldDB" id="A0A075AU79"/>
<evidence type="ECO:0000313" key="3">
    <source>
        <dbReference type="EMBL" id="RKP20390.1"/>
    </source>
</evidence>
<feature type="compositionally biased region" description="Basic and acidic residues" evidence="1">
    <location>
        <begin position="69"/>
        <end position="78"/>
    </location>
</feature>
<dbReference type="PANTHER" id="PTHR15410:SF2">
    <property type="entry name" value="HIRA-INTERACTING PROTEIN 3"/>
    <property type="match status" value="1"/>
</dbReference>
<proteinExistence type="predicted"/>
<evidence type="ECO:0000313" key="2">
    <source>
        <dbReference type="EMBL" id="EPZ33823.1"/>
    </source>
</evidence>
<feature type="compositionally biased region" description="Basic and acidic residues" evidence="1">
    <location>
        <begin position="88"/>
        <end position="99"/>
    </location>
</feature>
<dbReference type="GO" id="GO:0005634">
    <property type="term" value="C:nucleus"/>
    <property type="evidence" value="ECO:0007669"/>
    <property type="project" value="TreeGrafter"/>
</dbReference>
<dbReference type="Proteomes" id="UP000030755">
    <property type="component" value="Unassembled WGS sequence"/>
</dbReference>
<feature type="region of interest" description="Disordered" evidence="1">
    <location>
        <begin position="226"/>
        <end position="267"/>
    </location>
</feature>
<dbReference type="EMBL" id="ML005070">
    <property type="protein sequence ID" value="RKP20390.1"/>
    <property type="molecule type" value="Genomic_DNA"/>
</dbReference>
<feature type="compositionally biased region" description="Basic and acidic residues" evidence="1">
    <location>
        <begin position="136"/>
        <end position="153"/>
    </location>
</feature>
<accession>A0A075AU79</accession>
<evidence type="ECO:0000313" key="5">
    <source>
        <dbReference type="Proteomes" id="UP000281549"/>
    </source>
</evidence>
<reference evidence="2 4" key="1">
    <citation type="journal article" date="2013" name="Curr. Biol.">
        <title>Shared signatures of parasitism and phylogenomics unite Cryptomycota and microsporidia.</title>
        <authorList>
            <person name="James T.Y."/>
            <person name="Pelin A."/>
            <person name="Bonen L."/>
            <person name="Ahrendt S."/>
            <person name="Sain D."/>
            <person name="Corradi N."/>
            <person name="Stajich J.E."/>
        </authorList>
    </citation>
    <scope>NUCLEOTIDE SEQUENCE [LARGE SCALE GENOMIC DNA]</scope>
    <source>
        <strain evidence="2 4">CSF55</strain>
        <strain evidence="2 4">CSF55</strain>
    </source>
</reference>
<name>A0A075AU79_ROZAC</name>
<dbReference type="STRING" id="988480.A0A075AU79"/>